<evidence type="ECO:0000256" key="1">
    <source>
        <dbReference type="SAM" id="Phobius"/>
    </source>
</evidence>
<name>A0A023FB61_AMBCJ</name>
<keyword evidence="1" id="KW-0812">Transmembrane</keyword>
<dbReference type="EMBL" id="GBBK01005765">
    <property type="protein sequence ID" value="JAC18717.1"/>
    <property type="molecule type" value="mRNA"/>
</dbReference>
<organism evidence="2">
    <name type="scientific">Amblyomma cajennense</name>
    <name type="common">Cayenne tick</name>
    <name type="synonym">Acarus cajennensis</name>
    <dbReference type="NCBI Taxonomy" id="34607"/>
    <lineage>
        <taxon>Eukaryota</taxon>
        <taxon>Metazoa</taxon>
        <taxon>Ecdysozoa</taxon>
        <taxon>Arthropoda</taxon>
        <taxon>Chelicerata</taxon>
        <taxon>Arachnida</taxon>
        <taxon>Acari</taxon>
        <taxon>Parasitiformes</taxon>
        <taxon>Ixodida</taxon>
        <taxon>Ixodoidea</taxon>
        <taxon>Ixodidae</taxon>
        <taxon>Amblyomminae</taxon>
        <taxon>Amblyomma</taxon>
    </lineage>
</organism>
<protein>
    <submittedName>
        <fullName evidence="2">Uncharacterized protein</fullName>
    </submittedName>
</protein>
<keyword evidence="1" id="KW-0472">Membrane</keyword>
<keyword evidence="1" id="KW-1133">Transmembrane helix</keyword>
<dbReference type="AlphaFoldDB" id="A0A023FB61"/>
<feature type="transmembrane region" description="Helical" evidence="1">
    <location>
        <begin position="6"/>
        <end position="33"/>
    </location>
</feature>
<evidence type="ECO:0000313" key="2">
    <source>
        <dbReference type="EMBL" id="JAC18717.1"/>
    </source>
</evidence>
<accession>A0A023FB61</accession>
<proteinExistence type="evidence at transcript level"/>
<sequence>MDCSFLFVFLCVNKALNVFTSAIAISILFHVLFGNGKFVNAFYCILYFEAPGLECFETIYTFFFTLS</sequence>
<reference evidence="2" key="1">
    <citation type="submission" date="2014-03" db="EMBL/GenBank/DDBJ databases">
        <title>The sialotranscriptome of Amblyomma triste, Amblyomma parvum and Amblyomma cajennense ticks, uncovered by 454-based RNA-seq.</title>
        <authorList>
            <person name="Garcia G.R."/>
            <person name="Gardinassi L.G."/>
            <person name="Ribeiro J.M."/>
            <person name="Anatriello E."/>
            <person name="Ferreira B.R."/>
            <person name="Moreira H.N."/>
            <person name="Mafra C."/>
            <person name="Olegario M.M."/>
            <person name="Szabo P.J."/>
            <person name="Miranda-Santos I.K."/>
            <person name="Maruyama S.R."/>
        </authorList>
    </citation>
    <scope>NUCLEOTIDE SEQUENCE</scope>
    <source>
        <strain evidence="2">Uberlandia</strain>
        <tissue evidence="2">Salivary glands</tissue>
    </source>
</reference>